<dbReference type="Proteomes" id="UP001174909">
    <property type="component" value="Unassembled WGS sequence"/>
</dbReference>
<gene>
    <name evidence="1" type="ORF">GBAR_LOCUS31670</name>
</gene>
<reference evidence="1" key="1">
    <citation type="submission" date="2023-03" db="EMBL/GenBank/DDBJ databases">
        <authorList>
            <person name="Steffen K."/>
            <person name="Cardenas P."/>
        </authorList>
    </citation>
    <scope>NUCLEOTIDE SEQUENCE</scope>
</reference>
<protein>
    <submittedName>
        <fullName evidence="1">Uncharacterized protein</fullName>
    </submittedName>
</protein>
<name>A0AA35XI08_GEOBA</name>
<comment type="caution">
    <text evidence="1">The sequence shown here is derived from an EMBL/GenBank/DDBJ whole genome shotgun (WGS) entry which is preliminary data.</text>
</comment>
<organism evidence="1 2">
    <name type="scientific">Geodia barretti</name>
    <name type="common">Barrett's horny sponge</name>
    <dbReference type="NCBI Taxonomy" id="519541"/>
    <lineage>
        <taxon>Eukaryota</taxon>
        <taxon>Metazoa</taxon>
        <taxon>Porifera</taxon>
        <taxon>Demospongiae</taxon>
        <taxon>Heteroscleromorpha</taxon>
        <taxon>Tetractinellida</taxon>
        <taxon>Astrophorina</taxon>
        <taxon>Geodiidae</taxon>
        <taxon>Geodia</taxon>
    </lineage>
</organism>
<evidence type="ECO:0000313" key="2">
    <source>
        <dbReference type="Proteomes" id="UP001174909"/>
    </source>
</evidence>
<dbReference type="EMBL" id="CASHTH010004498">
    <property type="protein sequence ID" value="CAI8058239.1"/>
    <property type="molecule type" value="Genomic_DNA"/>
</dbReference>
<accession>A0AA35XI08</accession>
<sequence length="217" mass="23735">MFFGALLAAQAVTGLPTRDDGLPGHVRQRRATPEAERVIEGLNYAKHMMLAPCYQPGILPEVSGSNIKKIDCTSDEIVTSQTYVQLIAALDKVLRLYDLQQQLGNESMETSALKIVIDTVVNQTCEWIESLGIQFNSSSETVTCYSSHSIPMAQIKKLRVLVSTYQLVNSAHSSTESAVGHALGLNRAGWMSQSGIEQGLTKLLNNTDYSVHLLPMP</sequence>
<dbReference type="AlphaFoldDB" id="A0AA35XI08"/>
<proteinExistence type="predicted"/>
<feature type="non-terminal residue" evidence="1">
    <location>
        <position position="217"/>
    </location>
</feature>
<evidence type="ECO:0000313" key="1">
    <source>
        <dbReference type="EMBL" id="CAI8058239.1"/>
    </source>
</evidence>
<keyword evidence="2" id="KW-1185">Reference proteome</keyword>